<dbReference type="GO" id="GO:0016042">
    <property type="term" value="P:lipid catabolic process"/>
    <property type="evidence" value="ECO:0007669"/>
    <property type="project" value="TreeGrafter"/>
</dbReference>
<dbReference type="PANTHER" id="PTHR11610:SF173">
    <property type="entry name" value="LIPASE DOMAIN-CONTAINING PROTEIN-RELATED"/>
    <property type="match status" value="1"/>
</dbReference>
<dbReference type="InterPro" id="IPR013818">
    <property type="entry name" value="Lipase"/>
</dbReference>
<dbReference type="PANTHER" id="PTHR11610">
    <property type="entry name" value="LIPASE"/>
    <property type="match status" value="1"/>
</dbReference>
<evidence type="ECO:0000313" key="6">
    <source>
        <dbReference type="EMBL" id="VVC94632.1"/>
    </source>
</evidence>
<keyword evidence="7" id="KW-1185">Reference proteome</keyword>
<feature type="domain" description="Lipase" evidence="5">
    <location>
        <begin position="24"/>
        <end position="139"/>
    </location>
</feature>
<organism evidence="6 7">
    <name type="scientific">Leptidea sinapis</name>
    <dbReference type="NCBI Taxonomy" id="189913"/>
    <lineage>
        <taxon>Eukaryota</taxon>
        <taxon>Metazoa</taxon>
        <taxon>Ecdysozoa</taxon>
        <taxon>Arthropoda</taxon>
        <taxon>Hexapoda</taxon>
        <taxon>Insecta</taxon>
        <taxon>Pterygota</taxon>
        <taxon>Neoptera</taxon>
        <taxon>Endopterygota</taxon>
        <taxon>Lepidoptera</taxon>
        <taxon>Glossata</taxon>
        <taxon>Ditrysia</taxon>
        <taxon>Papilionoidea</taxon>
        <taxon>Pieridae</taxon>
        <taxon>Dismorphiinae</taxon>
        <taxon>Leptidea</taxon>
    </lineage>
</organism>
<dbReference type="GO" id="GO:0016298">
    <property type="term" value="F:lipase activity"/>
    <property type="evidence" value="ECO:0007669"/>
    <property type="project" value="InterPro"/>
</dbReference>
<dbReference type="Proteomes" id="UP000324832">
    <property type="component" value="Unassembled WGS sequence"/>
</dbReference>
<evidence type="ECO:0000256" key="2">
    <source>
        <dbReference type="ARBA" id="ARBA00010701"/>
    </source>
</evidence>
<dbReference type="InterPro" id="IPR000734">
    <property type="entry name" value="TAG_lipase"/>
</dbReference>
<sequence length="235" mass="25879">MQGENTTMLREKLNLDLITQNGNKKYNITSTNRLQRIMRSRPIVILIHGYMETSDGVMVQALGTEFLKISDLNVFALDGRNVIGLEYLRSSTYVRFMGEELGRLLSGVIKRGQNASMITLIGHSLGAHVAGVAGEKVKQDTGHKDFFPNNGMSQPDCYLSTCDHSRAWELYAESINNPRRFPARKCDSWSEFQSGSCMKNEVSYMGINSRKGSSGLYFLTTGSASPFGLGAAGSG</sequence>
<evidence type="ECO:0000256" key="4">
    <source>
        <dbReference type="RuleBase" id="RU004262"/>
    </source>
</evidence>
<keyword evidence="3" id="KW-0964">Secreted</keyword>
<comment type="subcellular location">
    <subcellularLocation>
        <location evidence="1">Secreted</location>
    </subcellularLocation>
</comment>
<dbReference type="Pfam" id="PF00151">
    <property type="entry name" value="Lipase"/>
    <property type="match status" value="1"/>
</dbReference>
<dbReference type="GO" id="GO:0017171">
    <property type="term" value="F:serine hydrolase activity"/>
    <property type="evidence" value="ECO:0007669"/>
    <property type="project" value="TreeGrafter"/>
</dbReference>
<protein>
    <recommendedName>
        <fullName evidence="5">Lipase domain-containing protein</fullName>
    </recommendedName>
</protein>
<dbReference type="InterPro" id="IPR029058">
    <property type="entry name" value="AB_hydrolase_fold"/>
</dbReference>
<dbReference type="PRINTS" id="PR00821">
    <property type="entry name" value="TAGLIPASE"/>
</dbReference>
<evidence type="ECO:0000259" key="5">
    <source>
        <dbReference type="Pfam" id="PF00151"/>
    </source>
</evidence>
<reference evidence="6 7" key="1">
    <citation type="submission" date="2017-07" db="EMBL/GenBank/DDBJ databases">
        <authorList>
            <person name="Talla V."/>
            <person name="Backstrom N."/>
        </authorList>
    </citation>
    <scope>NUCLEOTIDE SEQUENCE [LARGE SCALE GENOMIC DNA]</scope>
</reference>
<proteinExistence type="inferred from homology"/>
<comment type="similarity">
    <text evidence="2 4">Belongs to the AB hydrolase superfamily. Lipase family.</text>
</comment>
<evidence type="ECO:0000256" key="3">
    <source>
        <dbReference type="ARBA" id="ARBA00022525"/>
    </source>
</evidence>
<dbReference type="Gene3D" id="3.40.50.1820">
    <property type="entry name" value="alpha/beta hydrolase"/>
    <property type="match status" value="2"/>
</dbReference>
<dbReference type="SUPFAM" id="SSF53474">
    <property type="entry name" value="alpha/beta-Hydrolases"/>
    <property type="match status" value="1"/>
</dbReference>
<dbReference type="GO" id="GO:0005615">
    <property type="term" value="C:extracellular space"/>
    <property type="evidence" value="ECO:0007669"/>
    <property type="project" value="TreeGrafter"/>
</dbReference>
<evidence type="ECO:0000313" key="7">
    <source>
        <dbReference type="Proteomes" id="UP000324832"/>
    </source>
</evidence>
<accession>A0A5E4Q8M0</accession>
<gene>
    <name evidence="6" type="ORF">LSINAPIS_LOCUS6537</name>
</gene>
<evidence type="ECO:0000256" key="1">
    <source>
        <dbReference type="ARBA" id="ARBA00004613"/>
    </source>
</evidence>
<dbReference type="AlphaFoldDB" id="A0A5E4Q8M0"/>
<dbReference type="EMBL" id="FZQP02002081">
    <property type="protein sequence ID" value="VVC94632.1"/>
    <property type="molecule type" value="Genomic_DNA"/>
</dbReference>
<name>A0A5E4Q8M0_9NEOP</name>